<feature type="domain" description="Solute-binding protein family 3/N-terminal" evidence="5">
    <location>
        <begin position="40"/>
        <end position="269"/>
    </location>
</feature>
<dbReference type="PANTHER" id="PTHR30085:SF7">
    <property type="entry name" value="AMINO-ACID ABC TRANSPORTER-BINDING PROTEIN YHDW-RELATED"/>
    <property type="match status" value="1"/>
</dbReference>
<dbReference type="EMBL" id="CP098827">
    <property type="protein sequence ID" value="XBO70828.1"/>
    <property type="molecule type" value="Genomic_DNA"/>
</dbReference>
<gene>
    <name evidence="6" type="ORF">NFG58_19865</name>
</gene>
<evidence type="ECO:0000256" key="1">
    <source>
        <dbReference type="ARBA" id="ARBA00010333"/>
    </source>
</evidence>
<comment type="similarity">
    <text evidence="1">Belongs to the bacterial solute-binding protein 3 family.</text>
</comment>
<proteinExistence type="inferred from homology"/>
<dbReference type="InterPro" id="IPR051455">
    <property type="entry name" value="Bact_solute-bind_prot3"/>
</dbReference>
<evidence type="ECO:0000256" key="4">
    <source>
        <dbReference type="SAM" id="SignalP"/>
    </source>
</evidence>
<dbReference type="Pfam" id="PF00497">
    <property type="entry name" value="SBP_bac_3"/>
    <property type="match status" value="1"/>
</dbReference>
<keyword evidence="2" id="KW-0813">Transport</keyword>
<feature type="chain" id="PRO_5043997571" evidence="4">
    <location>
        <begin position="30"/>
        <end position="345"/>
    </location>
</feature>
<keyword evidence="3 4" id="KW-0732">Signal</keyword>
<evidence type="ECO:0000256" key="3">
    <source>
        <dbReference type="ARBA" id="ARBA00022729"/>
    </source>
</evidence>
<dbReference type="SUPFAM" id="SSF53850">
    <property type="entry name" value="Periplasmic binding protein-like II"/>
    <property type="match status" value="1"/>
</dbReference>
<accession>A0AAU7KIU8</accession>
<feature type="signal peptide" evidence="4">
    <location>
        <begin position="1"/>
        <end position="29"/>
    </location>
</feature>
<dbReference type="CDD" id="cd13692">
    <property type="entry name" value="PBP2_BztA"/>
    <property type="match status" value="1"/>
</dbReference>
<sequence>MRHNNKTLLTLSLAALSTAALGVTSSASAATLDEVTSRGELQCGVNVGLSGFSSPDENGNWQGLDVETCRAISAAIFGDADKVVFTPLTAKERFTALQSGEIDVLSRNTTWTATRDNSLGLNFTTTTFYDGQGFMVAKDLGIESLEDLNGASICIQSGTTHELNLADYFPAKGIDINTVTFDTPDQTASGFASGRCDVLTSDTSQLSALRLQLPEPDSVEILTELISKEPLGPVVAQGDDQWFDIVKWTVFAMVNAEELGITSDNAEQMKNDPPNPQVARLLGVDGTYGEQLGLTNDWAYNIVSQVGNYGEVFADTVGENSPLGISRGMNALWNEGGILYAPPIR</sequence>
<reference evidence="6" key="1">
    <citation type="submission" date="2022-06" db="EMBL/GenBank/DDBJ databases">
        <title>A novel DMS-producing enzyme.</title>
        <authorList>
            <person name="Zhang Y."/>
        </authorList>
    </citation>
    <scope>NUCLEOTIDE SEQUENCE</scope>
    <source>
        <strain evidence="6">RT37</strain>
    </source>
</reference>
<dbReference type="RefSeq" id="WP_045993511.1">
    <property type="nucleotide sequence ID" value="NZ_CP098827.1"/>
</dbReference>
<dbReference type="Gene3D" id="3.40.190.10">
    <property type="entry name" value="Periplasmic binding protein-like II"/>
    <property type="match status" value="2"/>
</dbReference>
<evidence type="ECO:0000256" key="2">
    <source>
        <dbReference type="ARBA" id="ARBA00022448"/>
    </source>
</evidence>
<dbReference type="GO" id="GO:0006865">
    <property type="term" value="P:amino acid transport"/>
    <property type="evidence" value="ECO:0007669"/>
    <property type="project" value="TreeGrafter"/>
</dbReference>
<name>A0AAU7KIU8_9GAMM</name>
<organism evidence="6">
    <name type="scientific">Halomonas sp. RT37</name>
    <dbReference type="NCBI Taxonomy" id="2950872"/>
    <lineage>
        <taxon>Bacteria</taxon>
        <taxon>Pseudomonadati</taxon>
        <taxon>Pseudomonadota</taxon>
        <taxon>Gammaproteobacteria</taxon>
        <taxon>Oceanospirillales</taxon>
        <taxon>Halomonadaceae</taxon>
        <taxon>Halomonas</taxon>
    </lineage>
</organism>
<dbReference type="InterPro" id="IPR001638">
    <property type="entry name" value="Solute-binding_3/MltF_N"/>
</dbReference>
<dbReference type="SMART" id="SM00062">
    <property type="entry name" value="PBPb"/>
    <property type="match status" value="1"/>
</dbReference>
<evidence type="ECO:0000259" key="5">
    <source>
        <dbReference type="SMART" id="SM00062"/>
    </source>
</evidence>
<dbReference type="AlphaFoldDB" id="A0AAU7KIU8"/>
<protein>
    <submittedName>
        <fullName evidence="6">Amino acid ABC transporter substrate-binding protein</fullName>
    </submittedName>
</protein>
<evidence type="ECO:0000313" key="6">
    <source>
        <dbReference type="EMBL" id="XBO70828.1"/>
    </source>
</evidence>
<dbReference type="PANTHER" id="PTHR30085">
    <property type="entry name" value="AMINO ACID ABC TRANSPORTER PERMEASE"/>
    <property type="match status" value="1"/>
</dbReference>